<protein>
    <recommendedName>
        <fullName evidence="11">Sensory histidine kinase/phosphatase NtrB</fullName>
        <ecNumber evidence="2">2.7.13.3</ecNumber>
    </recommendedName>
    <alternativeName>
        <fullName evidence="12">Nitrogen regulation protein NR(II)</fullName>
    </alternativeName>
    <alternativeName>
        <fullName evidence="13">Nitrogen regulator II</fullName>
    </alternativeName>
</protein>
<dbReference type="EMBL" id="SGWZ01000002">
    <property type="protein sequence ID" value="RZS70477.1"/>
    <property type="molecule type" value="Genomic_DNA"/>
</dbReference>
<keyword evidence="6 16" id="KW-0418">Kinase</keyword>
<dbReference type="Gene3D" id="3.30.450.20">
    <property type="entry name" value="PAS domain"/>
    <property type="match status" value="1"/>
</dbReference>
<dbReference type="Pfam" id="PF08448">
    <property type="entry name" value="PAS_4"/>
    <property type="match status" value="1"/>
</dbReference>
<feature type="domain" description="PAS" evidence="15">
    <location>
        <begin position="5"/>
        <end position="42"/>
    </location>
</feature>
<comment type="caution">
    <text evidence="16">The sequence shown here is derived from an EMBL/GenBank/DDBJ whole genome shotgun (WGS) entry which is preliminary data.</text>
</comment>
<dbReference type="RefSeq" id="WP_130487030.1">
    <property type="nucleotide sequence ID" value="NZ_CBCSEB010000001.1"/>
</dbReference>
<proteinExistence type="predicted"/>
<organism evidence="16 17">
    <name type="scientific">Kerstersia gyiorum</name>
    <dbReference type="NCBI Taxonomy" id="206506"/>
    <lineage>
        <taxon>Bacteria</taxon>
        <taxon>Pseudomonadati</taxon>
        <taxon>Pseudomonadota</taxon>
        <taxon>Betaproteobacteria</taxon>
        <taxon>Burkholderiales</taxon>
        <taxon>Alcaligenaceae</taxon>
        <taxon>Kerstersia</taxon>
    </lineage>
</organism>
<comment type="function">
    <text evidence="10">Member of the two-component regulatory system NtrB/NtrC, which controls expression of the nitrogen-regulated (ntr) genes in response to nitrogen limitation. Under conditions of nitrogen limitation, NtrB autophosphorylates and transfers the phosphoryl group to NtrC. In the presence of nitrogen, acts as a phosphatase that dephosphorylates and inactivates NtrC.</text>
</comment>
<dbReference type="InterPro" id="IPR036097">
    <property type="entry name" value="HisK_dim/P_sf"/>
</dbReference>
<dbReference type="PROSITE" id="PS50109">
    <property type="entry name" value="HIS_KIN"/>
    <property type="match status" value="1"/>
</dbReference>
<dbReference type="NCBIfam" id="NF008293">
    <property type="entry name" value="PRK11073.1"/>
    <property type="match status" value="1"/>
</dbReference>
<evidence type="ECO:0000313" key="17">
    <source>
        <dbReference type="Proteomes" id="UP000292039"/>
    </source>
</evidence>
<evidence type="ECO:0000259" key="14">
    <source>
        <dbReference type="PROSITE" id="PS50109"/>
    </source>
</evidence>
<dbReference type="SUPFAM" id="SSF55874">
    <property type="entry name" value="ATPase domain of HSP90 chaperone/DNA topoisomerase II/histidine kinase"/>
    <property type="match status" value="1"/>
</dbReference>
<evidence type="ECO:0000256" key="1">
    <source>
        <dbReference type="ARBA" id="ARBA00000085"/>
    </source>
</evidence>
<dbReference type="SMART" id="SM00388">
    <property type="entry name" value="HisKA"/>
    <property type="match status" value="1"/>
</dbReference>
<dbReference type="Gene3D" id="1.10.287.130">
    <property type="match status" value="1"/>
</dbReference>
<evidence type="ECO:0000313" key="16">
    <source>
        <dbReference type="EMBL" id="RZS70477.1"/>
    </source>
</evidence>
<evidence type="ECO:0000256" key="6">
    <source>
        <dbReference type="ARBA" id="ARBA00022777"/>
    </source>
</evidence>
<keyword evidence="3" id="KW-0597">Phosphoprotein</keyword>
<dbReference type="SUPFAM" id="SSF47384">
    <property type="entry name" value="Homodimeric domain of signal transducing histidine kinase"/>
    <property type="match status" value="1"/>
</dbReference>
<dbReference type="Pfam" id="PF00512">
    <property type="entry name" value="HisKA"/>
    <property type="match status" value="1"/>
</dbReference>
<dbReference type="PROSITE" id="PS50112">
    <property type="entry name" value="PAS"/>
    <property type="match status" value="1"/>
</dbReference>
<keyword evidence="9" id="KW-0535">Nitrogen fixation</keyword>
<dbReference type="InterPro" id="IPR013656">
    <property type="entry name" value="PAS_4"/>
</dbReference>
<dbReference type="GO" id="GO:0005524">
    <property type="term" value="F:ATP binding"/>
    <property type="evidence" value="ECO:0007669"/>
    <property type="project" value="UniProtKB-KW"/>
</dbReference>
<dbReference type="Gene3D" id="3.30.565.10">
    <property type="entry name" value="Histidine kinase-like ATPase, C-terminal domain"/>
    <property type="match status" value="1"/>
</dbReference>
<dbReference type="AlphaFoldDB" id="A0A4Q7MPG5"/>
<evidence type="ECO:0000256" key="7">
    <source>
        <dbReference type="ARBA" id="ARBA00022840"/>
    </source>
</evidence>
<evidence type="ECO:0000256" key="10">
    <source>
        <dbReference type="ARBA" id="ARBA00037696"/>
    </source>
</evidence>
<dbReference type="EC" id="2.7.13.3" evidence="2"/>
<keyword evidence="5" id="KW-0547">Nucleotide-binding</keyword>
<keyword evidence="4" id="KW-0808">Transferase</keyword>
<name>A0A4Q7MPG5_9BURK</name>
<dbReference type="InterPro" id="IPR000014">
    <property type="entry name" value="PAS"/>
</dbReference>
<accession>A0A4Q7MPG5</accession>
<dbReference type="InterPro" id="IPR005467">
    <property type="entry name" value="His_kinase_dom"/>
</dbReference>
<dbReference type="SMART" id="SM00387">
    <property type="entry name" value="HATPase_c"/>
    <property type="match status" value="1"/>
</dbReference>
<reference evidence="16 17" key="1">
    <citation type="submission" date="2019-02" db="EMBL/GenBank/DDBJ databases">
        <title>Genomic Encyclopedia of Type Strains, Phase IV (KMG-IV): sequencing the most valuable type-strain genomes for metagenomic binning, comparative biology and taxonomic classification.</title>
        <authorList>
            <person name="Goeker M."/>
        </authorList>
    </citation>
    <scope>NUCLEOTIDE SEQUENCE [LARGE SCALE GENOMIC DNA]</scope>
    <source>
        <strain evidence="16 17">DSM 16618</strain>
    </source>
</reference>
<dbReference type="InterPro" id="IPR036890">
    <property type="entry name" value="HATPase_C_sf"/>
</dbReference>
<evidence type="ECO:0000256" key="2">
    <source>
        <dbReference type="ARBA" id="ARBA00012438"/>
    </source>
</evidence>
<evidence type="ECO:0000256" key="11">
    <source>
        <dbReference type="ARBA" id="ARBA00039567"/>
    </source>
</evidence>
<sequence>MNLDALDLLACSVLLVDEQGRVAHANSAAEDVFGRARRRLAGVSVERLFVEAADIRAAVAASQADGFADLRLHLQARRGLSETPAVAVTVLTLTAQAWPTLIEVREVTQAQLADRNSQIYASLQGQRELLRNLAHEIKNPLGGLRGAAQLLESELPDPALKEYTQVIISEADRLQALVDRLAASQRIAAVRRAPTNIHEVCERVCALIRAEFRDDVVLQRDYDASVPEIMADAERLIQALLNVMRNAAQALTQPTRTPNARITLRTRVMRRVIIGGRQERMALAVSVIDNGPGVPEGIQDRVFHPLVTGRASGTGLGLSLAQDFLQQHDGVIEFRSEPGNTEFSLVLPMELA</sequence>
<evidence type="ECO:0000256" key="5">
    <source>
        <dbReference type="ARBA" id="ARBA00022741"/>
    </source>
</evidence>
<dbReference type="InterPro" id="IPR003661">
    <property type="entry name" value="HisK_dim/P_dom"/>
</dbReference>
<dbReference type="InterPro" id="IPR004358">
    <property type="entry name" value="Sig_transdc_His_kin-like_C"/>
</dbReference>
<dbReference type="PANTHER" id="PTHR43065">
    <property type="entry name" value="SENSOR HISTIDINE KINASE"/>
    <property type="match status" value="1"/>
</dbReference>
<evidence type="ECO:0000256" key="4">
    <source>
        <dbReference type="ARBA" id="ARBA00022679"/>
    </source>
</evidence>
<evidence type="ECO:0000259" key="15">
    <source>
        <dbReference type="PROSITE" id="PS50112"/>
    </source>
</evidence>
<evidence type="ECO:0000256" key="3">
    <source>
        <dbReference type="ARBA" id="ARBA00022553"/>
    </source>
</evidence>
<evidence type="ECO:0000256" key="8">
    <source>
        <dbReference type="ARBA" id="ARBA00023012"/>
    </source>
</evidence>
<evidence type="ECO:0000256" key="13">
    <source>
        <dbReference type="ARBA" id="ARBA00043094"/>
    </source>
</evidence>
<comment type="catalytic activity">
    <reaction evidence="1">
        <text>ATP + protein L-histidine = ADP + protein N-phospho-L-histidine.</text>
        <dbReference type="EC" id="2.7.13.3"/>
    </reaction>
</comment>
<keyword evidence="7" id="KW-0067">ATP-binding</keyword>
<dbReference type="SUPFAM" id="SSF55785">
    <property type="entry name" value="PYP-like sensor domain (PAS domain)"/>
    <property type="match status" value="1"/>
</dbReference>
<dbReference type="InterPro" id="IPR003594">
    <property type="entry name" value="HATPase_dom"/>
</dbReference>
<feature type="domain" description="Histidine kinase" evidence="14">
    <location>
        <begin position="132"/>
        <end position="351"/>
    </location>
</feature>
<dbReference type="GO" id="GO:0000155">
    <property type="term" value="F:phosphorelay sensor kinase activity"/>
    <property type="evidence" value="ECO:0007669"/>
    <property type="project" value="InterPro"/>
</dbReference>
<dbReference type="Proteomes" id="UP000292039">
    <property type="component" value="Unassembled WGS sequence"/>
</dbReference>
<evidence type="ECO:0000256" key="9">
    <source>
        <dbReference type="ARBA" id="ARBA00023231"/>
    </source>
</evidence>
<dbReference type="PANTHER" id="PTHR43065:SF16">
    <property type="entry name" value="SENSORY HISTIDINE KINASE_PHOSPHATASE NTRB"/>
    <property type="match status" value="1"/>
</dbReference>
<keyword evidence="8" id="KW-0902">Two-component regulatory system</keyword>
<dbReference type="InterPro" id="IPR035965">
    <property type="entry name" value="PAS-like_dom_sf"/>
</dbReference>
<dbReference type="PRINTS" id="PR00344">
    <property type="entry name" value="BCTRLSENSOR"/>
</dbReference>
<dbReference type="GeneID" id="99726541"/>
<dbReference type="Pfam" id="PF02518">
    <property type="entry name" value="HATPase_c"/>
    <property type="match status" value="1"/>
</dbReference>
<evidence type="ECO:0000256" key="12">
    <source>
        <dbReference type="ARBA" id="ARBA00042313"/>
    </source>
</evidence>
<gene>
    <name evidence="16" type="ORF">EV679_1884</name>
</gene>
<dbReference type="CDD" id="cd00082">
    <property type="entry name" value="HisKA"/>
    <property type="match status" value="1"/>
</dbReference>